<sequence length="261" mass="28184">MGGMESERVEVVVAHRDCATLRVGDVFLKVDGHQARSDIEVEAMALAPVPTPEVLWRRPPVLALAAARGTALGRLGEPSTASAAAWRATGAAVRRLHEARLPPWPGRTVDGLAAELERECDALVADGVLPADLVACNRRIAELALRPWRPVFVHGDLQITHVFVQGDEVTGIIDWTEAAHGDAHADIASLTLGHEERLDDVVAGYGDDAGLDVDVIRAWWSLRSLLAIRWLAEHGFDPAAPGCEVDVLRARMREARAIHGS</sequence>
<accession>A0A941E765</accession>
<organism evidence="2 3">
    <name type="scientific">Actinospica acidithermotolerans</name>
    <dbReference type="NCBI Taxonomy" id="2828514"/>
    <lineage>
        <taxon>Bacteria</taxon>
        <taxon>Bacillati</taxon>
        <taxon>Actinomycetota</taxon>
        <taxon>Actinomycetes</taxon>
        <taxon>Catenulisporales</taxon>
        <taxon>Actinospicaceae</taxon>
        <taxon>Actinospica</taxon>
    </lineage>
</organism>
<reference evidence="2" key="1">
    <citation type="submission" date="2021-04" db="EMBL/GenBank/DDBJ databases">
        <title>Genome based classification of Actinospica acidithermotolerans sp. nov., an actinobacterium isolated from an Indonesian hot spring.</title>
        <authorList>
            <person name="Kusuma A.B."/>
            <person name="Putra K.E."/>
            <person name="Nafisah S."/>
            <person name="Loh J."/>
            <person name="Nouioui I."/>
            <person name="Goodfellow M."/>
        </authorList>
    </citation>
    <scope>NUCLEOTIDE SEQUENCE</scope>
    <source>
        <strain evidence="2">MGRD01-02</strain>
    </source>
</reference>
<comment type="caution">
    <text evidence="2">The sequence shown here is derived from an EMBL/GenBank/DDBJ whole genome shotgun (WGS) entry which is preliminary data.</text>
</comment>
<feature type="domain" description="Aminoglycoside phosphotransferase" evidence="1">
    <location>
        <begin position="47"/>
        <end position="218"/>
    </location>
</feature>
<proteinExistence type="predicted"/>
<dbReference type="Gene3D" id="3.90.1200.10">
    <property type="match status" value="1"/>
</dbReference>
<dbReference type="Pfam" id="PF01636">
    <property type="entry name" value="APH"/>
    <property type="match status" value="1"/>
</dbReference>
<evidence type="ECO:0000313" key="2">
    <source>
        <dbReference type="EMBL" id="MBR7825188.1"/>
    </source>
</evidence>
<protein>
    <submittedName>
        <fullName evidence="2">Phosphotransferase</fullName>
    </submittedName>
</protein>
<evidence type="ECO:0000313" key="3">
    <source>
        <dbReference type="Proteomes" id="UP000676325"/>
    </source>
</evidence>
<dbReference type="InterPro" id="IPR011009">
    <property type="entry name" value="Kinase-like_dom_sf"/>
</dbReference>
<name>A0A941E765_9ACTN</name>
<dbReference type="AlphaFoldDB" id="A0A941E765"/>
<dbReference type="EMBL" id="JAGSOH010000004">
    <property type="protein sequence ID" value="MBR7825188.1"/>
    <property type="molecule type" value="Genomic_DNA"/>
</dbReference>
<keyword evidence="3" id="KW-1185">Reference proteome</keyword>
<dbReference type="SUPFAM" id="SSF56112">
    <property type="entry name" value="Protein kinase-like (PK-like)"/>
    <property type="match status" value="1"/>
</dbReference>
<dbReference type="InterPro" id="IPR002575">
    <property type="entry name" value="Aminoglycoside_PTrfase"/>
</dbReference>
<gene>
    <name evidence="2" type="ORF">KDK95_02640</name>
</gene>
<evidence type="ECO:0000259" key="1">
    <source>
        <dbReference type="Pfam" id="PF01636"/>
    </source>
</evidence>
<dbReference type="Proteomes" id="UP000676325">
    <property type="component" value="Unassembled WGS sequence"/>
</dbReference>